<name>A0AA38WCE4_9ASTR</name>
<evidence type="ECO:0000256" key="1">
    <source>
        <dbReference type="SAM" id="MobiDB-lite"/>
    </source>
</evidence>
<accession>A0AA38WCE4</accession>
<reference evidence="3" key="1">
    <citation type="submission" date="2023-03" db="EMBL/GenBank/DDBJ databases">
        <title>Chromosome-scale reference genome and RAD-based genetic map of yellow starthistle (Centaurea solstitialis) reveal putative structural variation and QTLs associated with invader traits.</title>
        <authorList>
            <person name="Reatini B."/>
            <person name="Cang F.A."/>
            <person name="Jiang Q."/>
            <person name="Mckibben M.T.W."/>
            <person name="Barker M.S."/>
            <person name="Rieseberg L.H."/>
            <person name="Dlugosch K.M."/>
        </authorList>
    </citation>
    <scope>NUCLEOTIDE SEQUENCE</scope>
    <source>
        <strain evidence="3">CAN-66</strain>
        <tissue evidence="3">Leaf</tissue>
    </source>
</reference>
<evidence type="ECO:0000313" key="3">
    <source>
        <dbReference type="EMBL" id="KAJ9546905.1"/>
    </source>
</evidence>
<organism evidence="3 4">
    <name type="scientific">Centaurea solstitialis</name>
    <name type="common">yellow star-thistle</name>
    <dbReference type="NCBI Taxonomy" id="347529"/>
    <lineage>
        <taxon>Eukaryota</taxon>
        <taxon>Viridiplantae</taxon>
        <taxon>Streptophyta</taxon>
        <taxon>Embryophyta</taxon>
        <taxon>Tracheophyta</taxon>
        <taxon>Spermatophyta</taxon>
        <taxon>Magnoliopsida</taxon>
        <taxon>eudicotyledons</taxon>
        <taxon>Gunneridae</taxon>
        <taxon>Pentapetalae</taxon>
        <taxon>asterids</taxon>
        <taxon>campanulids</taxon>
        <taxon>Asterales</taxon>
        <taxon>Asteraceae</taxon>
        <taxon>Carduoideae</taxon>
        <taxon>Cardueae</taxon>
        <taxon>Centaureinae</taxon>
        <taxon>Centaurea</taxon>
    </lineage>
</organism>
<keyword evidence="2" id="KW-0732">Signal</keyword>
<dbReference type="AlphaFoldDB" id="A0AA38WCE4"/>
<dbReference type="Proteomes" id="UP001172457">
    <property type="component" value="Chromosome 5"/>
</dbReference>
<feature type="signal peptide" evidence="2">
    <location>
        <begin position="1"/>
        <end position="19"/>
    </location>
</feature>
<proteinExistence type="predicted"/>
<sequence length="116" mass="12584">MKVLISVTLKCLVTLDAQSLTVKTSVRHKLREDVPRACVLDFGGSWDSYFLLAESRITTAAIRALGCRCTRCFTEGDVEPQSVGARLDSVFSGEQGGTEDHGEHLEGQKAIPDSAE</sequence>
<feature type="chain" id="PRO_5041316603" evidence="2">
    <location>
        <begin position="20"/>
        <end position="116"/>
    </location>
</feature>
<comment type="caution">
    <text evidence="3">The sequence shown here is derived from an EMBL/GenBank/DDBJ whole genome shotgun (WGS) entry which is preliminary data.</text>
</comment>
<evidence type="ECO:0000256" key="2">
    <source>
        <dbReference type="SAM" id="SignalP"/>
    </source>
</evidence>
<protein>
    <submittedName>
        <fullName evidence="3">Uncharacterized protein</fullName>
    </submittedName>
</protein>
<feature type="region of interest" description="Disordered" evidence="1">
    <location>
        <begin position="90"/>
        <end position="116"/>
    </location>
</feature>
<gene>
    <name evidence="3" type="ORF">OSB04_019448</name>
</gene>
<keyword evidence="4" id="KW-1185">Reference proteome</keyword>
<feature type="compositionally biased region" description="Basic and acidic residues" evidence="1">
    <location>
        <begin position="98"/>
        <end position="107"/>
    </location>
</feature>
<dbReference type="EMBL" id="JARYMX010000005">
    <property type="protein sequence ID" value="KAJ9546905.1"/>
    <property type="molecule type" value="Genomic_DNA"/>
</dbReference>
<evidence type="ECO:0000313" key="4">
    <source>
        <dbReference type="Proteomes" id="UP001172457"/>
    </source>
</evidence>